<evidence type="ECO:0000256" key="1">
    <source>
        <dbReference type="SAM" id="Phobius"/>
    </source>
</evidence>
<dbReference type="InterPro" id="IPR055970">
    <property type="entry name" value="DUF7548"/>
</dbReference>
<dbReference type="Pfam" id="PF24416">
    <property type="entry name" value="DUF7548"/>
    <property type="match status" value="1"/>
</dbReference>
<keyword evidence="3" id="KW-1185">Reference proteome</keyword>
<dbReference type="RefSeq" id="WP_256395414.1">
    <property type="nucleotide sequence ID" value="NZ_JANHDJ010000002.1"/>
</dbReference>
<feature type="transmembrane region" description="Helical" evidence="1">
    <location>
        <begin position="7"/>
        <end position="29"/>
    </location>
</feature>
<keyword evidence="1" id="KW-1133">Transmembrane helix</keyword>
<dbReference type="EMBL" id="JBHUDM010000002">
    <property type="protein sequence ID" value="MFD1642215.1"/>
    <property type="molecule type" value="Genomic_DNA"/>
</dbReference>
<keyword evidence="1" id="KW-0812">Transmembrane</keyword>
<protein>
    <submittedName>
        <fullName evidence="2">Uncharacterized protein</fullName>
    </submittedName>
</protein>
<organism evidence="2 3">
    <name type="scientific">Halohasta litorea</name>
    <dbReference type="NCBI Taxonomy" id="869891"/>
    <lineage>
        <taxon>Archaea</taxon>
        <taxon>Methanobacteriati</taxon>
        <taxon>Methanobacteriota</taxon>
        <taxon>Stenosarchaea group</taxon>
        <taxon>Halobacteria</taxon>
        <taxon>Halobacteriales</taxon>
        <taxon>Haloferacaceae</taxon>
        <taxon>Halohasta</taxon>
    </lineage>
</organism>
<keyword evidence="1" id="KW-0472">Membrane</keyword>
<dbReference type="Proteomes" id="UP001597052">
    <property type="component" value="Unassembled WGS sequence"/>
</dbReference>
<proteinExistence type="predicted"/>
<feature type="transmembrane region" description="Helical" evidence="1">
    <location>
        <begin position="74"/>
        <end position="96"/>
    </location>
</feature>
<name>A0ABD6DA88_9EURY</name>
<dbReference type="AlphaFoldDB" id="A0ABD6DA88"/>
<accession>A0ABD6DA88</accession>
<gene>
    <name evidence="2" type="ORF">ACFSBW_10070</name>
</gene>
<sequence length="137" mass="14297">MERERIAPYIGAVGCLVLAVVLSAPYFAITTQTQLLGDYYSAGPLGVIGAIFLATLGVVIFLSSVRGRADPELVAGIMLVVGVAIFGITALWAVSIDSVVLFSFPSNASWIEYHRWVSLAVSGVVAAAAGIYAAAVY</sequence>
<evidence type="ECO:0000313" key="3">
    <source>
        <dbReference type="Proteomes" id="UP001597052"/>
    </source>
</evidence>
<reference evidence="2 3" key="1">
    <citation type="journal article" date="2019" name="Int. J. Syst. Evol. Microbiol.">
        <title>The Global Catalogue of Microorganisms (GCM) 10K type strain sequencing project: providing services to taxonomists for standard genome sequencing and annotation.</title>
        <authorList>
            <consortium name="The Broad Institute Genomics Platform"/>
            <consortium name="The Broad Institute Genome Sequencing Center for Infectious Disease"/>
            <person name="Wu L."/>
            <person name="Ma J."/>
        </authorList>
    </citation>
    <scope>NUCLEOTIDE SEQUENCE [LARGE SCALE GENOMIC DNA]</scope>
    <source>
        <strain evidence="2 3">CGMCC 1.10593</strain>
    </source>
</reference>
<comment type="caution">
    <text evidence="2">The sequence shown here is derived from an EMBL/GenBank/DDBJ whole genome shotgun (WGS) entry which is preliminary data.</text>
</comment>
<feature type="transmembrane region" description="Helical" evidence="1">
    <location>
        <begin position="41"/>
        <end position="62"/>
    </location>
</feature>
<feature type="transmembrane region" description="Helical" evidence="1">
    <location>
        <begin position="116"/>
        <end position="135"/>
    </location>
</feature>
<evidence type="ECO:0000313" key="2">
    <source>
        <dbReference type="EMBL" id="MFD1642215.1"/>
    </source>
</evidence>